<accession>A0ABQ9I6K3</accession>
<keyword evidence="2" id="KW-1185">Reference proteome</keyword>
<evidence type="ECO:0000313" key="1">
    <source>
        <dbReference type="EMBL" id="KAJ8891608.1"/>
    </source>
</evidence>
<name>A0ABQ9I6K3_9NEOP</name>
<protein>
    <submittedName>
        <fullName evidence="1">Uncharacterized protein</fullName>
    </submittedName>
</protein>
<organism evidence="1 2">
    <name type="scientific">Dryococelus australis</name>
    <dbReference type="NCBI Taxonomy" id="614101"/>
    <lineage>
        <taxon>Eukaryota</taxon>
        <taxon>Metazoa</taxon>
        <taxon>Ecdysozoa</taxon>
        <taxon>Arthropoda</taxon>
        <taxon>Hexapoda</taxon>
        <taxon>Insecta</taxon>
        <taxon>Pterygota</taxon>
        <taxon>Neoptera</taxon>
        <taxon>Polyneoptera</taxon>
        <taxon>Phasmatodea</taxon>
        <taxon>Verophasmatodea</taxon>
        <taxon>Anareolatae</taxon>
        <taxon>Phasmatidae</taxon>
        <taxon>Eurycanthinae</taxon>
        <taxon>Dryococelus</taxon>
    </lineage>
</organism>
<dbReference type="Proteomes" id="UP001159363">
    <property type="component" value="Chromosome 2"/>
</dbReference>
<gene>
    <name evidence="1" type="ORF">PR048_004136</name>
</gene>
<dbReference type="EMBL" id="JARBHB010000002">
    <property type="protein sequence ID" value="KAJ8891608.1"/>
    <property type="molecule type" value="Genomic_DNA"/>
</dbReference>
<reference evidence="1 2" key="1">
    <citation type="submission" date="2023-02" db="EMBL/GenBank/DDBJ databases">
        <title>LHISI_Scaffold_Assembly.</title>
        <authorList>
            <person name="Stuart O.P."/>
            <person name="Cleave R."/>
            <person name="Magrath M.J.L."/>
            <person name="Mikheyev A.S."/>
        </authorList>
    </citation>
    <scope>NUCLEOTIDE SEQUENCE [LARGE SCALE GENOMIC DNA]</scope>
    <source>
        <strain evidence="1">Daus_M_001</strain>
        <tissue evidence="1">Leg muscle</tissue>
    </source>
</reference>
<comment type="caution">
    <text evidence="1">The sequence shown here is derived from an EMBL/GenBank/DDBJ whole genome shotgun (WGS) entry which is preliminary data.</text>
</comment>
<sequence length="596" mass="65487">MPGGNGRSPRKLDDQWHRPARFTRVEIRAYCHLSFLSRRNDFNPGTDDEPRMDDRMPLLGIHRYIWSVTAYQHLEPPLKSSGQCSSRELETVTAQRTFTEFCDLIRSNFTIQSRRNIFRQLNVRQQATQVSQDYLHAADIVSCPALSKNLSAEYAWGQLGRQLQPSMELQDLVSQLHEIWGSLPPDSNQTFVRHNAGPYRHMHPRFGYLILPLPLYPGSVCSAVCCLLQRTAQASTRMHEILAQNGAKDRVSCLRCLPGSESIQFSTNSAKTPALLVLLSGNPAARLYHLNSPSDALAAAVKAGMWGLLGGLPSWWSLLGGLSSWWSLLGGLSSWWSLLGGLPSWRSLPGRVEQGSQLRSPCRSGEASWQHLCACFDGKGTGAVSGFRWAQPPSLERLHGRVLTPETPSNQPTAFFLHYVRRGHGGVVVRLLASHQGEPDSIPGGVAPGFPHIGIVPDDAVGRWVFSGISRFPRPCIPVLLYSSPRFTLIGSQYLDVKSCPNISTHSHLYTTLKTAAGVHGGSAVSPLTAHQGDPGSIPSWDLCPTMPLNSGFSWGTPVSPAVSFRRCSILTSITLIGSQDLDVKSHPSLYTSQNH</sequence>
<proteinExistence type="predicted"/>
<evidence type="ECO:0000313" key="2">
    <source>
        <dbReference type="Proteomes" id="UP001159363"/>
    </source>
</evidence>